<feature type="transmembrane region" description="Helical" evidence="9">
    <location>
        <begin position="109"/>
        <end position="127"/>
    </location>
</feature>
<evidence type="ECO:0000256" key="5">
    <source>
        <dbReference type="ARBA" id="ARBA00022703"/>
    </source>
</evidence>
<evidence type="ECO:0000256" key="1">
    <source>
        <dbReference type="ARBA" id="ARBA00004651"/>
    </source>
</evidence>
<dbReference type="GO" id="GO:0005886">
    <property type="term" value="C:plasma membrane"/>
    <property type="evidence" value="ECO:0007669"/>
    <property type="project" value="UniProtKB-SubCell"/>
</dbReference>
<feature type="transmembrane region" description="Helical" evidence="9">
    <location>
        <begin position="80"/>
        <end position="97"/>
    </location>
</feature>
<evidence type="ECO:0000256" key="6">
    <source>
        <dbReference type="ARBA" id="ARBA00022989"/>
    </source>
</evidence>
<evidence type="ECO:0000313" key="12">
    <source>
        <dbReference type="Proteomes" id="UP001221898"/>
    </source>
</evidence>
<reference evidence="11" key="1">
    <citation type="journal article" date="2023" name="Science">
        <title>Genome structures resolve the early diversification of teleost fishes.</title>
        <authorList>
            <person name="Parey E."/>
            <person name="Louis A."/>
            <person name="Montfort J."/>
            <person name="Bouchez O."/>
            <person name="Roques C."/>
            <person name="Iampietro C."/>
            <person name="Lluch J."/>
            <person name="Castinel A."/>
            <person name="Donnadieu C."/>
            <person name="Desvignes T."/>
            <person name="Floi Bucao C."/>
            <person name="Jouanno E."/>
            <person name="Wen M."/>
            <person name="Mejri S."/>
            <person name="Dirks R."/>
            <person name="Jansen H."/>
            <person name="Henkel C."/>
            <person name="Chen W.J."/>
            <person name="Zahm M."/>
            <person name="Cabau C."/>
            <person name="Klopp C."/>
            <person name="Thompson A.W."/>
            <person name="Robinson-Rechavi M."/>
            <person name="Braasch I."/>
            <person name="Lecointre G."/>
            <person name="Bobe J."/>
            <person name="Postlethwait J.H."/>
            <person name="Berthelot C."/>
            <person name="Roest Crollius H."/>
            <person name="Guiguen Y."/>
        </authorList>
    </citation>
    <scope>NUCLEOTIDE SEQUENCE</scope>
    <source>
        <strain evidence="11">NC1722</strain>
    </source>
</reference>
<feature type="transmembrane region" description="Helical" evidence="9">
    <location>
        <begin position="49"/>
        <end position="68"/>
    </location>
</feature>
<keyword evidence="12" id="KW-1185">Reference proteome</keyword>
<evidence type="ECO:0000256" key="4">
    <source>
        <dbReference type="ARBA" id="ARBA00022692"/>
    </source>
</evidence>
<dbReference type="InterPro" id="IPR050895">
    <property type="entry name" value="XK-related_scramblase"/>
</dbReference>
<comment type="caution">
    <text evidence="11">The sequence shown here is derived from an EMBL/GenBank/DDBJ whole genome shotgun (WGS) entry which is preliminary data.</text>
</comment>
<feature type="region of interest" description="Disordered" evidence="10">
    <location>
        <begin position="158"/>
        <end position="181"/>
    </location>
</feature>
<name>A0AAD7R240_9TELE</name>
<dbReference type="GO" id="GO:0070782">
    <property type="term" value="P:phosphatidylserine exposure on apoptotic cell surface"/>
    <property type="evidence" value="ECO:0007669"/>
    <property type="project" value="TreeGrafter"/>
</dbReference>
<dbReference type="EMBL" id="JAINUG010001520">
    <property type="protein sequence ID" value="KAJ8355223.1"/>
    <property type="molecule type" value="Genomic_DNA"/>
</dbReference>
<keyword evidence="6 9" id="KW-1133">Transmembrane helix</keyword>
<dbReference type="GO" id="GO:0043652">
    <property type="term" value="P:engulfment of apoptotic cell"/>
    <property type="evidence" value="ECO:0007669"/>
    <property type="project" value="TreeGrafter"/>
</dbReference>
<comment type="catalytic activity">
    <reaction evidence="8">
        <text>a 1,2-diacyl-sn-glycero-3-phospho-L-serine(in) = a 1,2-diacyl-sn-glycero-3-phospho-L-serine(out)</text>
        <dbReference type="Rhea" id="RHEA:38663"/>
        <dbReference type="ChEBI" id="CHEBI:57262"/>
    </reaction>
</comment>
<dbReference type="InterPro" id="IPR018629">
    <property type="entry name" value="XK-rel"/>
</dbReference>
<dbReference type="AlphaFoldDB" id="A0AAD7R240"/>
<evidence type="ECO:0000256" key="3">
    <source>
        <dbReference type="ARBA" id="ARBA00022475"/>
    </source>
</evidence>
<protein>
    <recommendedName>
        <fullName evidence="9">XK-related protein</fullName>
    </recommendedName>
</protein>
<feature type="transmembrane region" description="Helical" evidence="9">
    <location>
        <begin position="21"/>
        <end position="43"/>
    </location>
</feature>
<accession>A0AAD7R240</accession>
<keyword evidence="7 9" id="KW-0472">Membrane</keyword>
<sequence>MYHRSLRSFLVDKTQQSYASSALYFLWNLLLIAPRVAALALLGSALPCLVPAHFLCLWLPLFLWAWLQRTDFMDSVGGEWLYRGAVALVWYFSWFSVAEGRSRGRSLIYHAFMAADGALLLAVWWTLRDEELTQAYAAALLISLPAAHREEDVPDTAASFRSLPPQAGPSHSGLDLPTPASPLPLGAGPSSQLCNKRMASLANIFYTKVPPLPHVCLPSSNKSSDVI</sequence>
<dbReference type="PANTHER" id="PTHR16024">
    <property type="entry name" value="XK-RELATED PROTEIN"/>
    <property type="match status" value="1"/>
</dbReference>
<evidence type="ECO:0000256" key="8">
    <source>
        <dbReference type="ARBA" id="ARBA00024479"/>
    </source>
</evidence>
<evidence type="ECO:0000256" key="2">
    <source>
        <dbReference type="ARBA" id="ARBA00008789"/>
    </source>
</evidence>
<keyword evidence="5" id="KW-0053">Apoptosis</keyword>
<comment type="subcellular location">
    <subcellularLocation>
        <location evidence="1">Cell membrane</location>
        <topology evidence="1">Multi-pass membrane protein</topology>
    </subcellularLocation>
    <subcellularLocation>
        <location evidence="9">Membrane</location>
        <topology evidence="9">Multi-pass membrane protein</topology>
    </subcellularLocation>
</comment>
<dbReference type="GO" id="GO:1902742">
    <property type="term" value="P:apoptotic process involved in development"/>
    <property type="evidence" value="ECO:0007669"/>
    <property type="project" value="TreeGrafter"/>
</dbReference>
<evidence type="ECO:0000313" key="11">
    <source>
        <dbReference type="EMBL" id="KAJ8355223.1"/>
    </source>
</evidence>
<evidence type="ECO:0000256" key="7">
    <source>
        <dbReference type="ARBA" id="ARBA00023136"/>
    </source>
</evidence>
<gene>
    <name evidence="11" type="ORF">AAFF_G00085040</name>
</gene>
<dbReference type="PANTHER" id="PTHR16024:SF8">
    <property type="entry name" value="XK-RELATED PROTEIN 8"/>
    <property type="match status" value="1"/>
</dbReference>
<comment type="similarity">
    <text evidence="2 9">Belongs to the XK family.</text>
</comment>
<dbReference type="Proteomes" id="UP001221898">
    <property type="component" value="Unassembled WGS sequence"/>
</dbReference>
<keyword evidence="4 9" id="KW-0812">Transmembrane</keyword>
<evidence type="ECO:0000256" key="9">
    <source>
        <dbReference type="RuleBase" id="RU910716"/>
    </source>
</evidence>
<organism evidence="11 12">
    <name type="scientific">Aldrovandia affinis</name>
    <dbReference type="NCBI Taxonomy" id="143900"/>
    <lineage>
        <taxon>Eukaryota</taxon>
        <taxon>Metazoa</taxon>
        <taxon>Chordata</taxon>
        <taxon>Craniata</taxon>
        <taxon>Vertebrata</taxon>
        <taxon>Euteleostomi</taxon>
        <taxon>Actinopterygii</taxon>
        <taxon>Neopterygii</taxon>
        <taxon>Teleostei</taxon>
        <taxon>Notacanthiformes</taxon>
        <taxon>Halosauridae</taxon>
        <taxon>Aldrovandia</taxon>
    </lineage>
</organism>
<proteinExistence type="inferred from homology"/>
<keyword evidence="3" id="KW-1003">Cell membrane</keyword>
<dbReference type="Pfam" id="PF09815">
    <property type="entry name" value="XK-related"/>
    <property type="match status" value="1"/>
</dbReference>
<evidence type="ECO:0000256" key="10">
    <source>
        <dbReference type="SAM" id="MobiDB-lite"/>
    </source>
</evidence>